<comment type="caution">
    <text evidence="1">The sequence shown here is derived from an EMBL/GenBank/DDBJ whole genome shotgun (WGS) entry which is preliminary data.</text>
</comment>
<dbReference type="InterPro" id="IPR011664">
    <property type="entry name" value="Abi_system_AbiD/AbiF-like"/>
</dbReference>
<accession>A0AB36RLB3</accession>
<dbReference type="GO" id="GO:0008233">
    <property type="term" value="F:peptidase activity"/>
    <property type="evidence" value="ECO:0007669"/>
    <property type="project" value="UniProtKB-KW"/>
</dbReference>
<dbReference type="Pfam" id="PF07751">
    <property type="entry name" value="Abi_2"/>
    <property type="match status" value="1"/>
</dbReference>
<evidence type="ECO:0000313" key="1">
    <source>
        <dbReference type="EMBL" id="PAT09944.1"/>
    </source>
</evidence>
<proteinExistence type="predicted"/>
<keyword evidence="1" id="KW-0378">Hydrolase</keyword>
<organism evidence="1 2">
    <name type="scientific">Corynebacterium hadale</name>
    <dbReference type="NCBI Taxonomy" id="2026255"/>
    <lineage>
        <taxon>Bacteria</taxon>
        <taxon>Bacillati</taxon>
        <taxon>Actinomycetota</taxon>
        <taxon>Actinomycetes</taxon>
        <taxon>Mycobacteriales</taxon>
        <taxon>Corynebacteriaceae</taxon>
        <taxon>Corynebacterium</taxon>
    </lineage>
</organism>
<dbReference type="AlphaFoldDB" id="A0AB36RLB3"/>
<dbReference type="Proteomes" id="UP000218041">
    <property type="component" value="Unassembled WGS sequence"/>
</dbReference>
<dbReference type="EMBL" id="NSGP01000012">
    <property type="protein sequence ID" value="PAT09944.1"/>
    <property type="molecule type" value="Genomic_DNA"/>
</dbReference>
<name>A0AB36RLB3_9CORY</name>
<keyword evidence="1" id="KW-0645">Protease</keyword>
<sequence length="298" mass="34336">MLVDEELASQWLQFVGYYRLSAYWYPAREIAGDGQSRTDNFLPGTTFSDAVHLYEADRKLRTLVHDGMERIEIAVRALVTDTICLEPLNDPRAYLDADRFRPSFHHVAWLSTIYRRVNREYGRSEPLKHYSEKYGKKFPLWVVAESMDFRDVSQLFSGLKSEEQFKIAERMGIAIQYDQLSRNQQRSVLRRHPWASWLEQLTVIRNTCAHHGRLWNKSFTPASTTAVRTDAAFAALPPGQSERIFGALVMMSHVLRTVCPGTTWPDKVATLLEDSFLDNPMVKRFSLGIPEGWDCADL</sequence>
<evidence type="ECO:0000313" key="2">
    <source>
        <dbReference type="Proteomes" id="UP000218041"/>
    </source>
</evidence>
<protein>
    <submittedName>
        <fullName evidence="1">CAAX protease</fullName>
    </submittedName>
</protein>
<gene>
    <name evidence="1" type="ORF">CKJ80_08760</name>
</gene>
<dbReference type="GO" id="GO:0006508">
    <property type="term" value="P:proteolysis"/>
    <property type="evidence" value="ECO:0007669"/>
    <property type="project" value="UniProtKB-KW"/>
</dbReference>
<reference evidence="1 2" key="1">
    <citation type="submission" date="2017-08" db="EMBL/GenBank/DDBJ databases">
        <title>Whole genome sequences of 6 clinical strains closest to Corynebacterium imitans.</title>
        <authorList>
            <person name="Bernier A.-M."/>
            <person name="Burdz T."/>
            <person name="Bernard K."/>
        </authorList>
    </citation>
    <scope>NUCLEOTIDE SEQUENCE [LARGE SCALE GENOMIC DNA]</scope>
    <source>
        <strain evidence="1 2">NML92-0415</strain>
    </source>
</reference>